<keyword evidence="4 7" id="KW-1133">Transmembrane helix</keyword>
<name>H0QGU8_ARTG1</name>
<dbReference type="InterPro" id="IPR027379">
    <property type="entry name" value="CLS_N"/>
</dbReference>
<protein>
    <recommendedName>
        <fullName evidence="8">Cardiolipin synthase N-terminal domain-containing protein</fullName>
    </recommendedName>
</protein>
<dbReference type="eggNOG" id="ENOG5033A58">
    <property type="taxonomic scope" value="Bacteria"/>
</dbReference>
<feature type="compositionally biased region" description="Low complexity" evidence="6">
    <location>
        <begin position="148"/>
        <end position="171"/>
    </location>
</feature>
<dbReference type="AlphaFoldDB" id="H0QGU8"/>
<dbReference type="Proteomes" id="UP000003828">
    <property type="component" value="Unassembled WGS sequence"/>
</dbReference>
<feature type="compositionally biased region" description="Low complexity" evidence="6">
    <location>
        <begin position="130"/>
        <end position="140"/>
    </location>
</feature>
<evidence type="ECO:0000313" key="10">
    <source>
        <dbReference type="Proteomes" id="UP000003828"/>
    </source>
</evidence>
<keyword evidence="5 7" id="KW-0472">Membrane</keyword>
<sequence length="171" mass="17694">MPRVALAVAVLAIYVYGLVDVIRTDRHLTRGFSKTTWIIMVALLPLIGAALWFLIGRPRASAVAQPVYQRHPTAPDDDPDFLRNLEQRRRKTEAERLRKLTDDAARKNQADGGPHRTGAAGTGATGTGSSGAAPGTASGSSGAGGPAAGEPGPHKPGAAGEANAEGNPEAK</sequence>
<organism evidence="9 10">
    <name type="scientific">Arthrobacter globiformis (strain ATCC 8010 / DSM 20124 / JCM 1332 / NBRC 12137 / NCIMB 8907 / NRRL B-2979 / 168)</name>
    <dbReference type="NCBI Taxonomy" id="1077972"/>
    <lineage>
        <taxon>Bacteria</taxon>
        <taxon>Bacillati</taxon>
        <taxon>Actinomycetota</taxon>
        <taxon>Actinomycetes</taxon>
        <taxon>Micrococcales</taxon>
        <taxon>Micrococcaceae</taxon>
        <taxon>Arthrobacter</taxon>
    </lineage>
</organism>
<gene>
    <name evidence="9" type="ORF">ARGLB_008_00720</name>
</gene>
<feature type="region of interest" description="Disordered" evidence="6">
    <location>
        <begin position="64"/>
        <end position="171"/>
    </location>
</feature>
<comment type="caution">
    <text evidence="9">The sequence shown here is derived from an EMBL/GenBank/DDBJ whole genome shotgun (WGS) entry which is preliminary data.</text>
</comment>
<comment type="subcellular location">
    <subcellularLocation>
        <location evidence="1">Cell membrane</location>
        <topology evidence="1">Multi-pass membrane protein</topology>
    </subcellularLocation>
</comment>
<evidence type="ECO:0000256" key="5">
    <source>
        <dbReference type="ARBA" id="ARBA00023136"/>
    </source>
</evidence>
<dbReference type="Pfam" id="PF13396">
    <property type="entry name" value="PLDc_N"/>
    <property type="match status" value="1"/>
</dbReference>
<evidence type="ECO:0000256" key="2">
    <source>
        <dbReference type="ARBA" id="ARBA00022475"/>
    </source>
</evidence>
<feature type="compositionally biased region" description="Basic and acidic residues" evidence="6">
    <location>
        <begin position="80"/>
        <end position="109"/>
    </location>
</feature>
<feature type="transmembrane region" description="Helical" evidence="7">
    <location>
        <begin position="36"/>
        <end position="55"/>
    </location>
</feature>
<evidence type="ECO:0000256" key="6">
    <source>
        <dbReference type="SAM" id="MobiDB-lite"/>
    </source>
</evidence>
<evidence type="ECO:0000256" key="1">
    <source>
        <dbReference type="ARBA" id="ARBA00004651"/>
    </source>
</evidence>
<keyword evidence="3 7" id="KW-0812">Transmembrane</keyword>
<dbReference type="RefSeq" id="WP_003797729.1">
    <property type="nucleotide sequence ID" value="NZ_BAEG01000008.1"/>
</dbReference>
<proteinExistence type="predicted"/>
<evidence type="ECO:0000256" key="3">
    <source>
        <dbReference type="ARBA" id="ARBA00022692"/>
    </source>
</evidence>
<keyword evidence="2" id="KW-1003">Cell membrane</keyword>
<dbReference type="STRING" id="1077972.ARGLB_008_00720"/>
<dbReference type="GO" id="GO:0005886">
    <property type="term" value="C:plasma membrane"/>
    <property type="evidence" value="ECO:0007669"/>
    <property type="project" value="UniProtKB-SubCell"/>
</dbReference>
<feature type="domain" description="Cardiolipin synthase N-terminal" evidence="8">
    <location>
        <begin position="12"/>
        <end position="57"/>
    </location>
</feature>
<evidence type="ECO:0000256" key="4">
    <source>
        <dbReference type="ARBA" id="ARBA00022989"/>
    </source>
</evidence>
<reference evidence="9 10" key="1">
    <citation type="submission" date="2011-12" db="EMBL/GenBank/DDBJ databases">
        <title>Whole genome shotgun sequence of Arthrobacter globiformis NBRC 12137.</title>
        <authorList>
            <person name="Miyazawa S."/>
            <person name="Hosoyama A."/>
            <person name="Tsuchikane K."/>
            <person name="Katsumata H."/>
            <person name="Yamazaki S."/>
            <person name="Fujita N."/>
        </authorList>
    </citation>
    <scope>NUCLEOTIDE SEQUENCE [LARGE SCALE GENOMIC DNA]</scope>
    <source>
        <strain evidence="9 10">NBRC 12137</strain>
    </source>
</reference>
<evidence type="ECO:0000259" key="8">
    <source>
        <dbReference type="Pfam" id="PF13396"/>
    </source>
</evidence>
<feature type="compositionally biased region" description="Gly residues" evidence="6">
    <location>
        <begin position="120"/>
        <end position="129"/>
    </location>
</feature>
<evidence type="ECO:0000313" key="9">
    <source>
        <dbReference type="EMBL" id="GAB12049.1"/>
    </source>
</evidence>
<evidence type="ECO:0000256" key="7">
    <source>
        <dbReference type="SAM" id="Phobius"/>
    </source>
</evidence>
<dbReference type="EMBL" id="BAEG01000008">
    <property type="protein sequence ID" value="GAB12049.1"/>
    <property type="molecule type" value="Genomic_DNA"/>
</dbReference>
<accession>H0QGU8</accession>
<keyword evidence="10" id="KW-1185">Reference proteome</keyword>